<sequence>MPPSPERAGKAAPSDRAGAGRAAPPATGAGAPPSVVVLDESSEGAPQAPETAAPAGPSAAPGASPPPEPTRGEPTRREPARDEPARTEGADSRALVRTETPSASQQGLHVAKGALLLQVPSASDSSLGSAATMEQAWLRADSYEVTSREGNPGQASVEMFFSSLQAHLKARAAETAASVAKVEEAGKAVMDRRTTLYNRAVTHYHKAKLDRADLARELETAKVRRERGGGPFCSRQAQAAEQELARLRLLEKNHLAELNSLRAAEKEKVDDLSRRLTEVEKQRLALQEEVTAKSTELTATAKRWTDEIGALDRGLAAAFPETQDAALAAVGAARESRRQETGEGSSEYFSMEDHMASMAARVEPITKLGWELRKAVEELARCCGLRRRCRKISPASPP</sequence>
<evidence type="ECO:0000313" key="4">
    <source>
        <dbReference type="Proteomes" id="UP001231189"/>
    </source>
</evidence>
<proteinExistence type="predicted"/>
<protein>
    <submittedName>
        <fullName evidence="3">Uncharacterized protein</fullName>
    </submittedName>
</protein>
<feature type="region of interest" description="Disordered" evidence="2">
    <location>
        <begin position="1"/>
        <end position="107"/>
    </location>
</feature>
<comment type="caution">
    <text evidence="3">The sequence shown here is derived from an EMBL/GenBank/DDBJ whole genome shotgun (WGS) entry which is preliminary data.</text>
</comment>
<dbReference type="EMBL" id="JAUUTY010000004">
    <property type="protein sequence ID" value="KAK1652036.1"/>
    <property type="molecule type" value="Genomic_DNA"/>
</dbReference>
<organism evidence="3 4">
    <name type="scientific">Lolium multiflorum</name>
    <name type="common">Italian ryegrass</name>
    <name type="synonym">Lolium perenne subsp. multiflorum</name>
    <dbReference type="NCBI Taxonomy" id="4521"/>
    <lineage>
        <taxon>Eukaryota</taxon>
        <taxon>Viridiplantae</taxon>
        <taxon>Streptophyta</taxon>
        <taxon>Embryophyta</taxon>
        <taxon>Tracheophyta</taxon>
        <taxon>Spermatophyta</taxon>
        <taxon>Magnoliopsida</taxon>
        <taxon>Liliopsida</taxon>
        <taxon>Poales</taxon>
        <taxon>Poaceae</taxon>
        <taxon>BOP clade</taxon>
        <taxon>Pooideae</taxon>
        <taxon>Poodae</taxon>
        <taxon>Poeae</taxon>
        <taxon>Poeae Chloroplast Group 2 (Poeae type)</taxon>
        <taxon>Loliodinae</taxon>
        <taxon>Loliinae</taxon>
        <taxon>Lolium</taxon>
    </lineage>
</organism>
<keyword evidence="1" id="KW-0175">Coiled coil</keyword>
<feature type="compositionally biased region" description="Low complexity" evidence="2">
    <location>
        <begin position="11"/>
        <end position="34"/>
    </location>
</feature>
<dbReference type="AlphaFoldDB" id="A0AAD8WD30"/>
<gene>
    <name evidence="3" type="ORF">QYE76_069841</name>
</gene>
<feature type="coiled-coil region" evidence="1">
    <location>
        <begin position="204"/>
        <end position="289"/>
    </location>
</feature>
<evidence type="ECO:0000256" key="2">
    <source>
        <dbReference type="SAM" id="MobiDB-lite"/>
    </source>
</evidence>
<dbReference type="Proteomes" id="UP001231189">
    <property type="component" value="Unassembled WGS sequence"/>
</dbReference>
<evidence type="ECO:0000256" key="1">
    <source>
        <dbReference type="SAM" id="Coils"/>
    </source>
</evidence>
<feature type="compositionally biased region" description="Low complexity" evidence="2">
    <location>
        <begin position="48"/>
        <end position="62"/>
    </location>
</feature>
<evidence type="ECO:0000313" key="3">
    <source>
        <dbReference type="EMBL" id="KAK1652036.1"/>
    </source>
</evidence>
<keyword evidence="4" id="KW-1185">Reference proteome</keyword>
<accession>A0AAD8WD30</accession>
<name>A0AAD8WD30_LOLMU</name>
<feature type="compositionally biased region" description="Basic and acidic residues" evidence="2">
    <location>
        <begin position="70"/>
        <end position="96"/>
    </location>
</feature>
<reference evidence="3" key="1">
    <citation type="submission" date="2023-07" db="EMBL/GenBank/DDBJ databases">
        <title>A chromosome-level genome assembly of Lolium multiflorum.</title>
        <authorList>
            <person name="Chen Y."/>
            <person name="Copetti D."/>
            <person name="Kolliker R."/>
            <person name="Studer B."/>
        </authorList>
    </citation>
    <scope>NUCLEOTIDE SEQUENCE</scope>
    <source>
        <strain evidence="3">02402/16</strain>
        <tissue evidence="3">Leaf</tissue>
    </source>
</reference>